<dbReference type="InterPro" id="IPR013011">
    <property type="entry name" value="PTS_EIIB_2"/>
</dbReference>
<dbReference type="RefSeq" id="WP_218324679.1">
    <property type="nucleotide sequence ID" value="NZ_JAHUZB010000001.1"/>
</dbReference>
<dbReference type="InterPro" id="IPR007737">
    <property type="entry name" value="Mga_HTH"/>
</dbReference>
<evidence type="ECO:0000256" key="3">
    <source>
        <dbReference type="ARBA" id="ARBA00022777"/>
    </source>
</evidence>
<evidence type="ECO:0000259" key="4">
    <source>
        <dbReference type="PROSITE" id="PS51094"/>
    </source>
</evidence>
<keyword evidence="2" id="KW-0597">Phosphoprotein</keyword>
<accession>A0ABS6T9Q4</accession>
<gene>
    <name evidence="7" type="ORF">KUA55_02980</name>
</gene>
<dbReference type="InterPro" id="IPR002178">
    <property type="entry name" value="PTS_EIIA_type-2_dom"/>
</dbReference>
<dbReference type="InterPro" id="IPR011608">
    <property type="entry name" value="PRD"/>
</dbReference>
<dbReference type="PROSITE" id="PS51099">
    <property type="entry name" value="PTS_EIIB_TYPE_2"/>
    <property type="match status" value="1"/>
</dbReference>
<comment type="caution">
    <text evidence="7">The sequence shown here is derived from an EMBL/GenBank/DDBJ whole genome shotgun (WGS) entry which is preliminary data.</text>
</comment>
<sequence>MLEEKYFTVLQEIVANPNTTRKGLETKLQLSKDQIKYAISKINAYLNENELPSIRRTKNGGFIIDRSVINFIRKDEEIDKDMDLFYSEDERIMILALLLFNESLDLSLEYFSYELKVSKNTILRDLSKLKEKLSIHSIKISYSRIQGYSISGNELLIRDFIKETLYHVNKMSNGTQILDGFSGATTQENSEMVQKLKRIEKELEIRFTDEQFRILPYFLLILFNRIENGKFVKERTSEEELDISKLTEVRLIKEILSLEKYGRRETIYISLQILTSKIISAKFVNETITKKLQKALNACIDNFEVKTSIELKDRETILNSLMYHLTPAYYRIRYLINENNELYEQEFLENVIARYDFLNSIIRDCFKPLEELLEVPLPDIEIMYISLIFGSKILPQGKTDYPKMKTAIVICPKGVTYSQLMLSQLMDIFPEVYFYEPVSHRAFEKSNLKVDIIFSIGHFHSYDNCFVVQATMTEEEKKQLRAFVFKKVFGIEDRLNTVERIMGEISEFIPNDKRAEVKGNILAILGDNSPIKHERISSSFENSTLRISDFLSIDRISIIDQVEDYKEAMVLAGKPLLLDGSVTENYIQSVIDTHDFDDPYTILGEDVAIPHALPSEGVQKIGISLLIVRKGFNYSKDQSLKLVFFIAPIDKKQHNQAIIDILTIAESQEIISRLTNTDDKHEVVKILKEISN</sequence>
<organism evidence="7 8">
    <name type="scientific">Enterococcus alishanensis</name>
    <dbReference type="NCBI Taxonomy" id="1303817"/>
    <lineage>
        <taxon>Bacteria</taxon>
        <taxon>Bacillati</taxon>
        <taxon>Bacillota</taxon>
        <taxon>Bacilli</taxon>
        <taxon>Lactobacillales</taxon>
        <taxon>Enterococcaceae</taxon>
        <taxon>Enterococcus</taxon>
    </lineage>
</organism>
<feature type="domain" description="PTS EIIB type-2" evidence="5">
    <location>
        <begin position="405"/>
        <end position="492"/>
    </location>
</feature>
<evidence type="ECO:0000259" key="5">
    <source>
        <dbReference type="PROSITE" id="PS51099"/>
    </source>
</evidence>
<reference evidence="7 8" key="1">
    <citation type="submission" date="2021-06" db="EMBL/GenBank/DDBJ databases">
        <title>Enterococcus alishanensis sp. nov., a novel lactic acid bacterium isolated from fresh coffee beans.</title>
        <authorList>
            <person name="Chen Y.-S."/>
        </authorList>
    </citation>
    <scope>NUCLEOTIDE SEQUENCE [LARGE SCALE GENOMIC DNA]</scope>
    <source>
        <strain evidence="7 8">ALS3</strain>
    </source>
</reference>
<dbReference type="InterPro" id="IPR051351">
    <property type="entry name" value="Ascorbate-PTS_EIIA_comp"/>
</dbReference>
<dbReference type="Proteomes" id="UP000774130">
    <property type="component" value="Unassembled WGS sequence"/>
</dbReference>
<keyword evidence="1" id="KW-0813">Transport</keyword>
<name>A0ABS6T9Q4_9ENTE</name>
<dbReference type="PROSITE" id="PS51372">
    <property type="entry name" value="PRD_2"/>
    <property type="match status" value="1"/>
</dbReference>
<dbReference type="Pfam" id="PF05043">
    <property type="entry name" value="Mga"/>
    <property type="match status" value="1"/>
</dbReference>
<feature type="domain" description="PTS EIIA type-2" evidence="4">
    <location>
        <begin position="549"/>
        <end position="690"/>
    </location>
</feature>
<dbReference type="Pfam" id="PF00359">
    <property type="entry name" value="PTS_EIIA_2"/>
    <property type="match status" value="1"/>
</dbReference>
<proteinExistence type="predicted"/>
<evidence type="ECO:0000256" key="2">
    <source>
        <dbReference type="ARBA" id="ARBA00022553"/>
    </source>
</evidence>
<dbReference type="EMBL" id="JAHUZB010000001">
    <property type="protein sequence ID" value="MBV7389628.1"/>
    <property type="molecule type" value="Genomic_DNA"/>
</dbReference>
<keyword evidence="3" id="KW-0418">Kinase</keyword>
<dbReference type="Pfam" id="PF00874">
    <property type="entry name" value="PRD"/>
    <property type="match status" value="1"/>
</dbReference>
<keyword evidence="8" id="KW-1185">Reference proteome</keyword>
<dbReference type="PANTHER" id="PTHR36203:SF1">
    <property type="entry name" value="ASCORBATE-SPECIFIC PTS SYSTEM EIIA COMPONENT"/>
    <property type="match status" value="1"/>
</dbReference>
<dbReference type="PANTHER" id="PTHR36203">
    <property type="entry name" value="ASCORBATE-SPECIFIC PTS SYSTEM EIIA COMPONENT"/>
    <property type="match status" value="1"/>
</dbReference>
<dbReference type="PROSITE" id="PS51094">
    <property type="entry name" value="PTS_EIIA_TYPE_2"/>
    <property type="match status" value="1"/>
</dbReference>
<evidence type="ECO:0000313" key="8">
    <source>
        <dbReference type="Proteomes" id="UP000774130"/>
    </source>
</evidence>
<protein>
    <submittedName>
        <fullName evidence="7">BglG family transcription antiterminator</fullName>
    </submittedName>
</protein>
<evidence type="ECO:0000259" key="6">
    <source>
        <dbReference type="PROSITE" id="PS51372"/>
    </source>
</evidence>
<evidence type="ECO:0000256" key="1">
    <source>
        <dbReference type="ARBA" id="ARBA00022448"/>
    </source>
</evidence>
<keyword evidence="3" id="KW-0808">Transferase</keyword>
<evidence type="ECO:0000313" key="7">
    <source>
        <dbReference type="EMBL" id="MBV7389628.1"/>
    </source>
</evidence>
<feature type="domain" description="PRD" evidence="6">
    <location>
        <begin position="287"/>
        <end position="399"/>
    </location>
</feature>